<dbReference type="EMBL" id="DXES01000181">
    <property type="protein sequence ID" value="HIX66308.1"/>
    <property type="molecule type" value="Genomic_DNA"/>
</dbReference>
<dbReference type="InterPro" id="IPR029039">
    <property type="entry name" value="Flavoprotein-like_sf"/>
</dbReference>
<feature type="domain" description="Cyclophilin-like" evidence="3">
    <location>
        <begin position="264"/>
        <end position="369"/>
    </location>
</feature>
<evidence type="ECO:0000313" key="4">
    <source>
        <dbReference type="EMBL" id="HIX66308.1"/>
    </source>
</evidence>
<sequence>MKKNLSLLLAVWAAFLAACGQSDGGAGTVPLDLETGGTVSEAEEAFTKTPPKENLPLDEETAASHILVAYFSWAENAIFLEEAGEVEALASPSVVVPGNVQQLAGWVQEETGGDLFSIQVTDPYPSDWDACLERANEERGSGARPALRGDVENLDSYDTVFLGYPNWWYGVPMALLSFLEQNDLSGKEVYLFCSHGTGGLANSVEQIAEALPEAVISDNIFDCYEEEAASSEAAIRSWVNSLGDFRQKEVDSGAPAAEQRQIAVQFGGNTIVYALNEGSAADSLYGMLPLTTQVEDYSTNEKIFYPKEGLDTSNSPLAQAGAGTLAYYEPWGDVAFFYGDYRENPGLFQLGQAVSGGELIAQMSGTITIEAMESQQ</sequence>
<evidence type="ECO:0000259" key="2">
    <source>
        <dbReference type="Pfam" id="PF12682"/>
    </source>
</evidence>
<dbReference type="SUPFAM" id="SSF50891">
    <property type="entry name" value="Cyclophilin-like"/>
    <property type="match status" value="1"/>
</dbReference>
<protein>
    <recommendedName>
        <fullName evidence="6">Flavodoxin-like domain-containing protein</fullName>
    </recommendedName>
</protein>
<accession>A0A9D1WSC8</accession>
<comment type="caution">
    <text evidence="4">The sequence shown here is derived from an EMBL/GenBank/DDBJ whole genome shotgun (WGS) entry which is preliminary data.</text>
</comment>
<feature type="chain" id="PRO_5038580302" description="Flavodoxin-like domain-containing protein" evidence="1">
    <location>
        <begin position="21"/>
        <end position="376"/>
    </location>
</feature>
<dbReference type="GO" id="GO:0010181">
    <property type="term" value="F:FMN binding"/>
    <property type="evidence" value="ECO:0007669"/>
    <property type="project" value="InterPro"/>
</dbReference>
<feature type="signal peptide" evidence="1">
    <location>
        <begin position="1"/>
        <end position="20"/>
    </location>
</feature>
<reference evidence="4" key="1">
    <citation type="journal article" date="2021" name="PeerJ">
        <title>Extensive microbial diversity within the chicken gut microbiome revealed by metagenomics and culture.</title>
        <authorList>
            <person name="Gilroy R."/>
            <person name="Ravi A."/>
            <person name="Getino M."/>
            <person name="Pursley I."/>
            <person name="Horton D.L."/>
            <person name="Alikhan N.F."/>
            <person name="Baker D."/>
            <person name="Gharbi K."/>
            <person name="Hall N."/>
            <person name="Watson M."/>
            <person name="Adriaenssens E.M."/>
            <person name="Foster-Nyarko E."/>
            <person name="Jarju S."/>
            <person name="Secka A."/>
            <person name="Antonio M."/>
            <person name="Oren A."/>
            <person name="Chaudhuri R.R."/>
            <person name="La Ragione R."/>
            <person name="Hildebrand F."/>
            <person name="Pallen M.J."/>
        </authorList>
    </citation>
    <scope>NUCLEOTIDE SEQUENCE</scope>
    <source>
        <strain evidence="4">CHK188-5543</strain>
    </source>
</reference>
<dbReference type="Pfam" id="PF18050">
    <property type="entry name" value="Cyclophil_like2"/>
    <property type="match status" value="1"/>
</dbReference>
<dbReference type="PANTHER" id="PTHR39201">
    <property type="entry name" value="EXPORTED PROTEIN-RELATED"/>
    <property type="match status" value="1"/>
</dbReference>
<dbReference type="Gene3D" id="2.40.100.20">
    <property type="match status" value="1"/>
</dbReference>
<organism evidence="4 5">
    <name type="scientific">Candidatus Anaerotruncus excrementipullorum</name>
    <dbReference type="NCBI Taxonomy" id="2838465"/>
    <lineage>
        <taxon>Bacteria</taxon>
        <taxon>Bacillati</taxon>
        <taxon>Bacillota</taxon>
        <taxon>Clostridia</taxon>
        <taxon>Eubacteriales</taxon>
        <taxon>Oscillospiraceae</taxon>
        <taxon>Anaerotruncus</taxon>
    </lineage>
</organism>
<evidence type="ECO:0000259" key="3">
    <source>
        <dbReference type="Pfam" id="PF18050"/>
    </source>
</evidence>
<gene>
    <name evidence="4" type="ORF">H9736_08680</name>
</gene>
<reference evidence="4" key="2">
    <citation type="submission" date="2021-04" db="EMBL/GenBank/DDBJ databases">
        <authorList>
            <person name="Gilroy R."/>
        </authorList>
    </citation>
    <scope>NUCLEOTIDE SEQUENCE</scope>
    <source>
        <strain evidence="4">CHK188-5543</strain>
    </source>
</reference>
<dbReference type="PANTHER" id="PTHR39201:SF1">
    <property type="entry name" value="FLAVODOXIN-LIKE DOMAIN-CONTAINING PROTEIN"/>
    <property type="match status" value="1"/>
</dbReference>
<dbReference type="Gene3D" id="3.40.50.360">
    <property type="match status" value="1"/>
</dbReference>
<dbReference type="AlphaFoldDB" id="A0A9D1WSC8"/>
<dbReference type="PROSITE" id="PS51257">
    <property type="entry name" value="PROKAR_LIPOPROTEIN"/>
    <property type="match status" value="1"/>
</dbReference>
<evidence type="ECO:0008006" key="6">
    <source>
        <dbReference type="Google" id="ProtNLM"/>
    </source>
</evidence>
<evidence type="ECO:0000313" key="5">
    <source>
        <dbReference type="Proteomes" id="UP000886800"/>
    </source>
</evidence>
<keyword evidence="1" id="KW-0732">Signal</keyword>
<evidence type="ECO:0000256" key="1">
    <source>
        <dbReference type="SAM" id="SignalP"/>
    </source>
</evidence>
<dbReference type="InterPro" id="IPR008254">
    <property type="entry name" value="Flavodoxin/NO_synth"/>
</dbReference>
<dbReference type="Pfam" id="PF12682">
    <property type="entry name" value="Flavodoxin_4"/>
    <property type="match status" value="1"/>
</dbReference>
<dbReference type="Proteomes" id="UP000886800">
    <property type="component" value="Unassembled WGS sequence"/>
</dbReference>
<dbReference type="InterPro" id="IPR041183">
    <property type="entry name" value="Cyclophilin-like"/>
</dbReference>
<feature type="domain" description="Flavodoxin-like" evidence="2">
    <location>
        <begin position="98"/>
        <end position="240"/>
    </location>
</feature>
<dbReference type="InterPro" id="IPR029000">
    <property type="entry name" value="Cyclophilin-like_dom_sf"/>
</dbReference>
<name>A0A9D1WSC8_9FIRM</name>
<proteinExistence type="predicted"/>
<dbReference type="SUPFAM" id="SSF52218">
    <property type="entry name" value="Flavoproteins"/>
    <property type="match status" value="1"/>
</dbReference>
<dbReference type="GO" id="GO:0016651">
    <property type="term" value="F:oxidoreductase activity, acting on NAD(P)H"/>
    <property type="evidence" value="ECO:0007669"/>
    <property type="project" value="UniProtKB-ARBA"/>
</dbReference>